<dbReference type="Gene3D" id="2.130.10.10">
    <property type="entry name" value="YVTN repeat-like/Quinoprotein amine dehydrogenase"/>
    <property type="match status" value="1"/>
</dbReference>
<comment type="caution">
    <text evidence="1">The sequence shown here is derived from an EMBL/GenBank/DDBJ whole genome shotgun (WGS) entry which is preliminary data.</text>
</comment>
<reference evidence="1 2" key="1">
    <citation type="journal article" date="2023" name="bioRxiv">
        <title>Genome report: Whole genome sequence and annotation of Penstemon davidsonii.</title>
        <authorList>
            <person name="Ostevik K.L."/>
            <person name="Alabady M."/>
            <person name="Zhang M."/>
            <person name="Rausher M.D."/>
        </authorList>
    </citation>
    <scope>NUCLEOTIDE SEQUENCE [LARGE SCALE GENOMIC DNA]</scope>
    <source>
        <strain evidence="1">DNT005</strain>
        <tissue evidence="1">Whole leaf</tissue>
    </source>
</reference>
<protein>
    <submittedName>
        <fullName evidence="1">Uncharacterized protein</fullName>
    </submittedName>
</protein>
<dbReference type="EMBL" id="JAYDYQ010002152">
    <property type="protein sequence ID" value="KAK4486897.1"/>
    <property type="molecule type" value="Genomic_DNA"/>
</dbReference>
<dbReference type="SUPFAM" id="SSF50978">
    <property type="entry name" value="WD40 repeat-like"/>
    <property type="match status" value="1"/>
</dbReference>
<sequence length="124" mass="13343">MSKRPPPDPVAHRTISSSWVHNAARGIVSVVAADGENRVISQGRDGTIKYWDIGENGLSGTPLTTIKTNSYHFCKLSILNNPNAKVEKTELESSVNVEGPNYVAVAGEDLSVVEIGMLILLKSL</sequence>
<evidence type="ECO:0000313" key="2">
    <source>
        <dbReference type="Proteomes" id="UP001291926"/>
    </source>
</evidence>
<accession>A0ABR0DCF4</accession>
<keyword evidence="2" id="KW-1185">Reference proteome</keyword>
<gene>
    <name evidence="1" type="ORF">RD792_006206</name>
</gene>
<dbReference type="Proteomes" id="UP001291926">
    <property type="component" value="Unassembled WGS sequence"/>
</dbReference>
<organism evidence="1 2">
    <name type="scientific">Penstemon davidsonii</name>
    <dbReference type="NCBI Taxonomy" id="160366"/>
    <lineage>
        <taxon>Eukaryota</taxon>
        <taxon>Viridiplantae</taxon>
        <taxon>Streptophyta</taxon>
        <taxon>Embryophyta</taxon>
        <taxon>Tracheophyta</taxon>
        <taxon>Spermatophyta</taxon>
        <taxon>Magnoliopsida</taxon>
        <taxon>eudicotyledons</taxon>
        <taxon>Gunneridae</taxon>
        <taxon>Pentapetalae</taxon>
        <taxon>asterids</taxon>
        <taxon>lamiids</taxon>
        <taxon>Lamiales</taxon>
        <taxon>Plantaginaceae</taxon>
        <taxon>Cheloneae</taxon>
        <taxon>Penstemon</taxon>
    </lineage>
</organism>
<dbReference type="InterPro" id="IPR015943">
    <property type="entry name" value="WD40/YVTN_repeat-like_dom_sf"/>
</dbReference>
<name>A0ABR0DCF4_9LAMI</name>
<proteinExistence type="predicted"/>
<dbReference type="InterPro" id="IPR036322">
    <property type="entry name" value="WD40_repeat_dom_sf"/>
</dbReference>
<evidence type="ECO:0000313" key="1">
    <source>
        <dbReference type="EMBL" id="KAK4486897.1"/>
    </source>
</evidence>